<name>A0A3M0I373_9ACTN</name>
<dbReference type="Proteomes" id="UP000270471">
    <property type="component" value="Unassembled WGS sequence"/>
</dbReference>
<dbReference type="SMART" id="SM00331">
    <property type="entry name" value="PP2C_SIG"/>
    <property type="match status" value="1"/>
</dbReference>
<dbReference type="NCBIfam" id="TIGR00229">
    <property type="entry name" value="sensory_box"/>
    <property type="match status" value="1"/>
</dbReference>
<dbReference type="PANTHER" id="PTHR43156:SF2">
    <property type="entry name" value="STAGE II SPORULATION PROTEIN E"/>
    <property type="match status" value="1"/>
</dbReference>
<dbReference type="InterPro" id="IPR052016">
    <property type="entry name" value="Bact_Sigma-Reg"/>
</dbReference>
<evidence type="ECO:0000313" key="3">
    <source>
        <dbReference type="EMBL" id="RMB82662.1"/>
    </source>
</evidence>
<dbReference type="SUPFAM" id="SSF55785">
    <property type="entry name" value="PYP-like sensor domain (PAS domain)"/>
    <property type="match status" value="1"/>
</dbReference>
<dbReference type="Gene3D" id="3.30.450.20">
    <property type="entry name" value="PAS domain"/>
    <property type="match status" value="1"/>
</dbReference>
<dbReference type="InterPro" id="IPR035965">
    <property type="entry name" value="PAS-like_dom_sf"/>
</dbReference>
<feature type="domain" description="PPM-type phosphatase" evidence="2">
    <location>
        <begin position="251"/>
        <end position="460"/>
    </location>
</feature>
<proteinExistence type="predicted"/>
<dbReference type="OrthoDB" id="118142at2"/>
<dbReference type="CDD" id="cd00130">
    <property type="entry name" value="PAS"/>
    <property type="match status" value="1"/>
</dbReference>
<dbReference type="InterPro" id="IPR001932">
    <property type="entry name" value="PPM-type_phosphatase-like_dom"/>
</dbReference>
<evidence type="ECO:0000259" key="2">
    <source>
        <dbReference type="PROSITE" id="PS51746"/>
    </source>
</evidence>
<reference evidence="3 4" key="1">
    <citation type="submission" date="2017-11" db="EMBL/GenBank/DDBJ databases">
        <title>Draft genome of actinobacteria isolated from guarana (Paullinia cupana (Mart.) Ducke.</title>
        <authorList>
            <person name="Siqueira K.A."/>
            <person name="Liotti R.G."/>
            <person name="Mendes T.A.O."/>
            <person name="Soares M.A."/>
        </authorList>
    </citation>
    <scope>NUCLEOTIDE SEQUENCE [LARGE SCALE GENOMIC DNA]</scope>
    <source>
        <strain evidence="3 4">193</strain>
    </source>
</reference>
<protein>
    <submittedName>
        <fullName evidence="3">Protein phosphatase</fullName>
    </submittedName>
</protein>
<evidence type="ECO:0000313" key="4">
    <source>
        <dbReference type="Proteomes" id="UP000270471"/>
    </source>
</evidence>
<dbReference type="PANTHER" id="PTHR43156">
    <property type="entry name" value="STAGE II SPORULATION PROTEIN E-RELATED"/>
    <property type="match status" value="1"/>
</dbReference>
<dbReference type="SMART" id="SM00091">
    <property type="entry name" value="PAS"/>
    <property type="match status" value="1"/>
</dbReference>
<dbReference type="InterPro" id="IPR013656">
    <property type="entry name" value="PAS_4"/>
</dbReference>
<dbReference type="GO" id="GO:0016791">
    <property type="term" value="F:phosphatase activity"/>
    <property type="evidence" value="ECO:0007669"/>
    <property type="project" value="TreeGrafter"/>
</dbReference>
<dbReference type="Pfam" id="PF07228">
    <property type="entry name" value="SpoIIE"/>
    <property type="match status" value="1"/>
</dbReference>
<dbReference type="PROSITE" id="PS51746">
    <property type="entry name" value="PPM_2"/>
    <property type="match status" value="1"/>
</dbReference>
<evidence type="ECO:0000256" key="1">
    <source>
        <dbReference type="ARBA" id="ARBA00022801"/>
    </source>
</evidence>
<sequence>MRASTPRAGARNPCWAARTSHNCYVQRGTTDVKPDRGPPERNGRAAVTIAPIDYRALFVATPSPYLVLGPDLVILDANAAYCRATGRSRDELIGQYLFDAFPENPADPEADGVRNLSASLHWVLRSQQQDTMAAVQKYDIPIPGRPGVFEERWWSTINVPVLGPDGQVAWIIHRVEDVTEFVLTHATRAQPGRAIGEREAMEAELYARARELQLVNEQLRQAHARERKVAVTLQEAMMQSPDLGQHPNIAVRYLPAAQGLNVCGDWYDIVDLPDDGFSVAVGDVVGHGLEAAAAMGMLRSALSAAVRALHDPARAMEVLDLYACSVEGALATTVVKAVIDARRRRITYSSAGHLPPVLVHADGTFVLLDQATDPPLGARPRHVPRPQAAVPYTAGDTLVLYTDGLVERREEDIDAGLDRLTYTLADNPRLGPDHLADVLLSRLGVSSGGRDDIALIVARL</sequence>
<comment type="caution">
    <text evidence="3">The sequence shown here is derived from an EMBL/GenBank/DDBJ whole genome shotgun (WGS) entry which is preliminary data.</text>
</comment>
<gene>
    <name evidence="3" type="ORF">CTZ28_28355</name>
</gene>
<organism evidence="3 4">
    <name type="scientific">Streptomyces shenzhenensis</name>
    <dbReference type="NCBI Taxonomy" id="943815"/>
    <lineage>
        <taxon>Bacteria</taxon>
        <taxon>Bacillati</taxon>
        <taxon>Actinomycetota</taxon>
        <taxon>Actinomycetes</taxon>
        <taxon>Kitasatosporales</taxon>
        <taxon>Streptomycetaceae</taxon>
        <taxon>Streptomyces</taxon>
    </lineage>
</organism>
<accession>A0A3M0I373</accession>
<dbReference type="InterPro" id="IPR036457">
    <property type="entry name" value="PPM-type-like_dom_sf"/>
</dbReference>
<dbReference type="InterPro" id="IPR000014">
    <property type="entry name" value="PAS"/>
</dbReference>
<dbReference type="Pfam" id="PF08448">
    <property type="entry name" value="PAS_4"/>
    <property type="match status" value="1"/>
</dbReference>
<dbReference type="AlphaFoldDB" id="A0A3M0I373"/>
<keyword evidence="1" id="KW-0378">Hydrolase</keyword>
<dbReference type="SUPFAM" id="SSF81606">
    <property type="entry name" value="PP2C-like"/>
    <property type="match status" value="1"/>
</dbReference>
<dbReference type="EMBL" id="PENI01000021">
    <property type="protein sequence ID" value="RMB82662.1"/>
    <property type="molecule type" value="Genomic_DNA"/>
</dbReference>
<keyword evidence="4" id="KW-1185">Reference proteome</keyword>
<dbReference type="Gene3D" id="3.60.40.10">
    <property type="entry name" value="PPM-type phosphatase domain"/>
    <property type="match status" value="1"/>
</dbReference>